<keyword evidence="9" id="KW-0325">Glycoprotein</keyword>
<evidence type="ECO:0000256" key="4">
    <source>
        <dbReference type="ARBA" id="ARBA00022692"/>
    </source>
</evidence>
<keyword evidence="3" id="KW-0879">Wnt signaling pathway</keyword>
<organism evidence="16 17">
    <name type="scientific">Xiphophorus maculatus</name>
    <name type="common">Southern platyfish</name>
    <name type="synonym">Platypoecilus maculatus</name>
    <dbReference type="NCBI Taxonomy" id="8083"/>
    <lineage>
        <taxon>Eukaryota</taxon>
        <taxon>Metazoa</taxon>
        <taxon>Chordata</taxon>
        <taxon>Craniata</taxon>
        <taxon>Vertebrata</taxon>
        <taxon>Euteleostomi</taxon>
        <taxon>Actinopterygii</taxon>
        <taxon>Neopterygii</taxon>
        <taxon>Teleostei</taxon>
        <taxon>Neoteleostei</taxon>
        <taxon>Acanthomorphata</taxon>
        <taxon>Ovalentaria</taxon>
        <taxon>Atherinomorphae</taxon>
        <taxon>Cyprinodontiformes</taxon>
        <taxon>Poeciliidae</taxon>
        <taxon>Poeciliinae</taxon>
        <taxon>Xiphophorus</taxon>
    </lineage>
</organism>
<feature type="domain" description="CUB" evidence="13">
    <location>
        <begin position="212"/>
        <end position="319"/>
    </location>
</feature>
<evidence type="ECO:0000256" key="12">
    <source>
        <dbReference type="SAM" id="Phobius"/>
    </source>
</evidence>
<comment type="subcellular location">
    <subcellularLocation>
        <location evidence="1">Membrane</location>
        <topology evidence="1">Single-pass type I membrane protein</topology>
    </subcellularLocation>
</comment>
<sequence>PNQNSIHTLVLNLTPDPKTAFPLWGPGFECYTANGQDYRGFQNQTSLNGGKPCLFWNETFQHPYNTLKYPNGEGGLGSHNYCRNPDGDVQPWCYIADHEEVSYWKYCDIPSCQMPGNLGCFKDTGHPPTLPGVHDISNKLTIQTCINFCRSQKYSLAGMESGYACFCGNEADLQDHVESSSMECNHVCFGDHTQPCGGDGWIIVFDVRVGACGGNYTSPAGVIYSPDFPDKYAASRVCYWTIQVPGSYAILLNFTFFDISDQTDMVELLDGYTREVVARFDWRSPPRGLVNITGDFVILYFFSDRTNQAHGFALLYQGKINEQPLLLHPVNPLHSVVTEGSNSTANGRTSHILYVITSSPGKPEHNMPGQWAGRVWTIYALAALLILTVVAMVAKLLLHVTVNGSDSCSQSTVSSEPWIILYRPSTISLFKKKLKNHHGDLSPLVGH</sequence>
<dbReference type="HOGENOM" id="CLU_043485_0_0_1"/>
<proteinExistence type="predicted"/>
<evidence type="ECO:0000256" key="6">
    <source>
        <dbReference type="ARBA" id="ARBA00022989"/>
    </source>
</evidence>
<dbReference type="Pfam" id="PF01822">
    <property type="entry name" value="WSC"/>
    <property type="match status" value="1"/>
</dbReference>
<name>M3ZKD7_XIPMA</name>
<dbReference type="SUPFAM" id="SSF49854">
    <property type="entry name" value="Spermadhesin, CUB domain"/>
    <property type="match status" value="1"/>
</dbReference>
<evidence type="ECO:0000256" key="7">
    <source>
        <dbReference type="ARBA" id="ARBA00023136"/>
    </source>
</evidence>
<dbReference type="InterPro" id="IPR035914">
    <property type="entry name" value="Sperma_CUB_dom_sf"/>
</dbReference>
<dbReference type="Pfam" id="PF00051">
    <property type="entry name" value="Kringle"/>
    <property type="match status" value="1"/>
</dbReference>
<dbReference type="InterPro" id="IPR000859">
    <property type="entry name" value="CUB_dom"/>
</dbReference>
<dbReference type="SMART" id="SM00042">
    <property type="entry name" value="CUB"/>
    <property type="match status" value="1"/>
</dbReference>
<protein>
    <recommendedName>
        <fullName evidence="10">Kringle-containing protein marking the eye and the nose</fullName>
    </recommendedName>
</protein>
<evidence type="ECO:0000256" key="5">
    <source>
        <dbReference type="ARBA" id="ARBA00022729"/>
    </source>
</evidence>
<dbReference type="InterPro" id="IPR000001">
    <property type="entry name" value="Kringle"/>
</dbReference>
<dbReference type="Pfam" id="PF00431">
    <property type="entry name" value="CUB"/>
    <property type="match status" value="1"/>
</dbReference>
<evidence type="ECO:0000259" key="15">
    <source>
        <dbReference type="PROSITE" id="PS51212"/>
    </source>
</evidence>
<dbReference type="Ensembl" id="ENSXMAT00000002684.2">
    <property type="protein sequence ID" value="ENSXMAP00000002679.2"/>
    <property type="gene ID" value="ENSXMAG00000002678.2"/>
</dbReference>
<dbReference type="PRINTS" id="PR00018">
    <property type="entry name" value="KRINGLE"/>
</dbReference>
<dbReference type="GeneTree" id="ENSGT00940000158390"/>
<reference evidence="17" key="1">
    <citation type="submission" date="2012-01" db="EMBL/GenBank/DDBJ databases">
        <authorList>
            <person name="Walter R."/>
            <person name="Schartl M."/>
            <person name="Warren W."/>
        </authorList>
    </citation>
    <scope>NUCLEOTIDE SEQUENCE [LARGE SCALE GENOMIC DNA]</scope>
    <source>
        <strain evidence="17">JP 163 A</strain>
    </source>
</reference>
<comment type="caution">
    <text evidence="11">Lacks conserved residue(s) required for the propagation of feature annotation.</text>
</comment>
<dbReference type="Gene3D" id="2.60.120.290">
    <property type="entry name" value="Spermadhesin, CUB domain"/>
    <property type="match status" value="1"/>
</dbReference>
<dbReference type="SMART" id="SM00321">
    <property type="entry name" value="WSC"/>
    <property type="match status" value="1"/>
</dbReference>
<evidence type="ECO:0000256" key="11">
    <source>
        <dbReference type="PROSITE-ProRule" id="PRU00121"/>
    </source>
</evidence>
<dbReference type="InterPro" id="IPR013806">
    <property type="entry name" value="Kringle-like"/>
</dbReference>
<dbReference type="SUPFAM" id="SSF57440">
    <property type="entry name" value="Kringle-like"/>
    <property type="match status" value="1"/>
</dbReference>
<dbReference type="Gene3D" id="2.40.20.10">
    <property type="entry name" value="Plasminogen Kringle 4"/>
    <property type="match status" value="1"/>
</dbReference>
<dbReference type="PROSITE" id="PS00021">
    <property type="entry name" value="KRINGLE_1"/>
    <property type="match status" value="1"/>
</dbReference>
<dbReference type="InterPro" id="IPR002889">
    <property type="entry name" value="WSC_carb-bd"/>
</dbReference>
<evidence type="ECO:0000313" key="16">
    <source>
        <dbReference type="Ensembl" id="ENSXMAP00000002679.2"/>
    </source>
</evidence>
<dbReference type="eggNOG" id="KOG4157">
    <property type="taxonomic scope" value="Eukaryota"/>
</dbReference>
<reference evidence="16" key="4">
    <citation type="submission" date="2025-09" db="UniProtKB">
        <authorList>
            <consortium name="Ensembl"/>
        </authorList>
    </citation>
    <scope>IDENTIFICATION</scope>
    <source>
        <strain evidence="16">JP 163 A</strain>
    </source>
</reference>
<keyword evidence="7 12" id="KW-0472">Membrane</keyword>
<dbReference type="InterPro" id="IPR018056">
    <property type="entry name" value="Kringle_CS"/>
</dbReference>
<dbReference type="PANTHER" id="PTHR24269">
    <property type="entry name" value="KREMEN PROTEIN"/>
    <property type="match status" value="1"/>
</dbReference>
<accession>M3ZKD7</accession>
<keyword evidence="5" id="KW-0732">Signal</keyword>
<dbReference type="PROSITE" id="PS01180">
    <property type="entry name" value="CUB"/>
    <property type="match status" value="1"/>
</dbReference>
<dbReference type="FunFam" id="2.40.20.10:FF:000006">
    <property type="entry name" value="Kremen protein 2"/>
    <property type="match status" value="1"/>
</dbReference>
<keyword evidence="17" id="KW-1185">Reference proteome</keyword>
<dbReference type="SMART" id="SM00130">
    <property type="entry name" value="KR"/>
    <property type="match status" value="1"/>
</dbReference>
<dbReference type="Proteomes" id="UP000002852">
    <property type="component" value="Unassembled WGS sequence"/>
</dbReference>
<reference evidence="16" key="3">
    <citation type="submission" date="2025-08" db="UniProtKB">
        <authorList>
            <consortium name="Ensembl"/>
        </authorList>
    </citation>
    <scope>IDENTIFICATION</scope>
    <source>
        <strain evidence="16">JP 163 A</strain>
    </source>
</reference>
<dbReference type="InterPro" id="IPR038178">
    <property type="entry name" value="Kringle_sf"/>
</dbReference>
<dbReference type="OMA" id="RACYWTI"/>
<evidence type="ECO:0000256" key="9">
    <source>
        <dbReference type="ARBA" id="ARBA00023180"/>
    </source>
</evidence>
<keyword evidence="6 12" id="KW-1133">Transmembrane helix</keyword>
<dbReference type="CDD" id="cd00108">
    <property type="entry name" value="KR"/>
    <property type="match status" value="1"/>
</dbReference>
<keyword evidence="2 11" id="KW-0420">Kringle</keyword>
<evidence type="ECO:0000256" key="8">
    <source>
        <dbReference type="ARBA" id="ARBA00023157"/>
    </source>
</evidence>
<feature type="domain" description="WSC" evidence="15">
    <location>
        <begin position="114"/>
        <end position="208"/>
    </location>
</feature>
<feature type="transmembrane region" description="Helical" evidence="12">
    <location>
        <begin position="376"/>
        <end position="398"/>
    </location>
</feature>
<evidence type="ECO:0000256" key="2">
    <source>
        <dbReference type="ARBA" id="ARBA00022572"/>
    </source>
</evidence>
<dbReference type="GO" id="GO:0016055">
    <property type="term" value="P:Wnt signaling pathway"/>
    <property type="evidence" value="ECO:0007669"/>
    <property type="project" value="UniProtKB-KW"/>
</dbReference>
<keyword evidence="4 12" id="KW-0812">Transmembrane</keyword>
<dbReference type="PROSITE" id="PS50070">
    <property type="entry name" value="KRINGLE_2"/>
    <property type="match status" value="1"/>
</dbReference>
<reference evidence="17" key="2">
    <citation type="journal article" date="2013" name="Nat. Genet.">
        <title>The genome of the platyfish, Xiphophorus maculatus, provides insights into evolutionary adaptation and several complex traits.</title>
        <authorList>
            <person name="Schartl M."/>
            <person name="Walter R.B."/>
            <person name="Shen Y."/>
            <person name="Garcia T."/>
            <person name="Catchen J."/>
            <person name="Amores A."/>
            <person name="Braasch I."/>
            <person name="Chalopin D."/>
            <person name="Volff J.N."/>
            <person name="Lesch K.P."/>
            <person name="Bisazza A."/>
            <person name="Minx P."/>
            <person name="Hillier L."/>
            <person name="Wilson R.K."/>
            <person name="Fuerstenberg S."/>
            <person name="Boore J."/>
            <person name="Searle S."/>
            <person name="Postlethwait J.H."/>
            <person name="Warren W.C."/>
        </authorList>
    </citation>
    <scope>NUCLEOTIDE SEQUENCE [LARGE SCALE GENOMIC DNA]</scope>
    <source>
        <strain evidence="17">JP 163 A</strain>
    </source>
</reference>
<evidence type="ECO:0000256" key="3">
    <source>
        <dbReference type="ARBA" id="ARBA00022687"/>
    </source>
</evidence>
<dbReference type="AlphaFoldDB" id="M3ZKD7"/>
<dbReference type="CDD" id="cd00041">
    <property type="entry name" value="CUB"/>
    <property type="match status" value="1"/>
</dbReference>
<evidence type="ECO:0000313" key="17">
    <source>
        <dbReference type="Proteomes" id="UP000002852"/>
    </source>
</evidence>
<feature type="domain" description="Kringle" evidence="14">
    <location>
        <begin position="29"/>
        <end position="112"/>
    </location>
</feature>
<dbReference type="PANTHER" id="PTHR24269:SF26">
    <property type="entry name" value="KRINGLE-CONTAINING PROTEIN MARKING THE EYE AND THE NOSE"/>
    <property type="match status" value="1"/>
</dbReference>
<keyword evidence="8" id="KW-1015">Disulfide bond</keyword>
<evidence type="ECO:0000259" key="14">
    <source>
        <dbReference type="PROSITE" id="PS50070"/>
    </source>
</evidence>
<dbReference type="GO" id="GO:0005886">
    <property type="term" value="C:plasma membrane"/>
    <property type="evidence" value="ECO:0007669"/>
    <property type="project" value="TreeGrafter"/>
</dbReference>
<evidence type="ECO:0000256" key="10">
    <source>
        <dbReference type="ARBA" id="ARBA00032328"/>
    </source>
</evidence>
<dbReference type="PROSITE" id="PS51212">
    <property type="entry name" value="WSC"/>
    <property type="match status" value="1"/>
</dbReference>
<evidence type="ECO:0000256" key="1">
    <source>
        <dbReference type="ARBA" id="ARBA00004479"/>
    </source>
</evidence>
<dbReference type="InterPro" id="IPR051836">
    <property type="entry name" value="Kremen_rcpt"/>
</dbReference>
<evidence type="ECO:0000259" key="13">
    <source>
        <dbReference type="PROSITE" id="PS01180"/>
    </source>
</evidence>